<keyword evidence="6 8" id="KW-0326">Glycosidase</keyword>
<evidence type="ECO:0000256" key="1">
    <source>
        <dbReference type="ARBA" id="ARBA00004191"/>
    </source>
</evidence>
<gene>
    <name evidence="9" type="ORF">M0R45_014147</name>
</gene>
<evidence type="ECO:0000256" key="3">
    <source>
        <dbReference type="ARBA" id="ARBA00022512"/>
    </source>
</evidence>
<dbReference type="SUPFAM" id="SSF51126">
    <property type="entry name" value="Pectin lyase-like"/>
    <property type="match status" value="1"/>
</dbReference>
<evidence type="ECO:0000256" key="4">
    <source>
        <dbReference type="ARBA" id="ARBA00022525"/>
    </source>
</evidence>
<dbReference type="Pfam" id="PF00295">
    <property type="entry name" value="Glyco_hydro_28"/>
    <property type="match status" value="1"/>
</dbReference>
<reference evidence="9 10" key="1">
    <citation type="journal article" date="2023" name="G3 (Bethesda)">
        <title>A chromosome-length genome assembly and annotation of blackberry (Rubus argutus, cv. 'Hillquist').</title>
        <authorList>
            <person name="Bruna T."/>
            <person name="Aryal R."/>
            <person name="Dudchenko O."/>
            <person name="Sargent D.J."/>
            <person name="Mead D."/>
            <person name="Buti M."/>
            <person name="Cavallini A."/>
            <person name="Hytonen T."/>
            <person name="Andres J."/>
            <person name="Pham M."/>
            <person name="Weisz D."/>
            <person name="Mascagni F."/>
            <person name="Usai G."/>
            <person name="Natali L."/>
            <person name="Bassil N."/>
            <person name="Fernandez G.E."/>
            <person name="Lomsadze A."/>
            <person name="Armour M."/>
            <person name="Olukolu B."/>
            <person name="Poorten T."/>
            <person name="Britton C."/>
            <person name="Davik J."/>
            <person name="Ashrafi H."/>
            <person name="Aiden E.L."/>
            <person name="Borodovsky M."/>
            <person name="Worthington M."/>
        </authorList>
    </citation>
    <scope>NUCLEOTIDE SEQUENCE [LARGE SCALE GENOMIC DNA]</scope>
    <source>
        <strain evidence="9">PI 553951</strain>
    </source>
</reference>
<evidence type="ECO:0000256" key="2">
    <source>
        <dbReference type="ARBA" id="ARBA00008834"/>
    </source>
</evidence>
<evidence type="ECO:0000256" key="8">
    <source>
        <dbReference type="RuleBase" id="RU361169"/>
    </source>
</evidence>
<dbReference type="InterPro" id="IPR000743">
    <property type="entry name" value="Glyco_hydro_28"/>
</dbReference>
<comment type="similarity">
    <text evidence="2 8">Belongs to the glycosyl hydrolase 28 family.</text>
</comment>
<sequence>MSLEYLEIGGGLPAGSVLQTISVDRNPKISHLFNVKSYGAKADGQTDDSKAFTAAWKEACQSKGRVHLIIPRGTYMVGPLRFSGPCQNVSSLSLRVKGYLKATTVLSKYEFGGGWIEFAWMEGLSLTGGGTFDGQGAKAWLTITALKTPIANFFQLA</sequence>
<evidence type="ECO:0000256" key="6">
    <source>
        <dbReference type="ARBA" id="ARBA00023295"/>
    </source>
</evidence>
<dbReference type="GO" id="GO:0004650">
    <property type="term" value="F:polygalacturonase activity"/>
    <property type="evidence" value="ECO:0007669"/>
    <property type="project" value="InterPro"/>
</dbReference>
<keyword evidence="5 8" id="KW-0378">Hydrolase</keyword>
<keyword evidence="7" id="KW-0961">Cell wall biogenesis/degradation</keyword>
<keyword evidence="3" id="KW-0134">Cell wall</keyword>
<proteinExistence type="inferred from homology"/>
<dbReference type="InterPro" id="IPR012334">
    <property type="entry name" value="Pectin_lyas_fold"/>
</dbReference>
<dbReference type="PANTHER" id="PTHR31375">
    <property type="match status" value="1"/>
</dbReference>
<evidence type="ECO:0000256" key="7">
    <source>
        <dbReference type="ARBA" id="ARBA00023316"/>
    </source>
</evidence>
<dbReference type="Gene3D" id="2.160.20.10">
    <property type="entry name" value="Single-stranded right-handed beta-helix, Pectin lyase-like"/>
    <property type="match status" value="1"/>
</dbReference>
<comment type="subcellular location">
    <subcellularLocation>
        <location evidence="1">Secreted</location>
        <location evidence="1">Cell wall</location>
    </subcellularLocation>
</comment>
<accession>A0AAW1XN89</accession>
<dbReference type="GO" id="GO:0005975">
    <property type="term" value="P:carbohydrate metabolic process"/>
    <property type="evidence" value="ECO:0007669"/>
    <property type="project" value="InterPro"/>
</dbReference>
<dbReference type="EMBL" id="JBEDUW010000003">
    <property type="protein sequence ID" value="KAK9937350.1"/>
    <property type="molecule type" value="Genomic_DNA"/>
</dbReference>
<comment type="caution">
    <text evidence="9">The sequence shown here is derived from an EMBL/GenBank/DDBJ whole genome shotgun (WGS) entry which is preliminary data.</text>
</comment>
<dbReference type="Proteomes" id="UP001457282">
    <property type="component" value="Unassembled WGS sequence"/>
</dbReference>
<keyword evidence="4" id="KW-0964">Secreted</keyword>
<dbReference type="InterPro" id="IPR011050">
    <property type="entry name" value="Pectin_lyase_fold/virulence"/>
</dbReference>
<keyword evidence="10" id="KW-1185">Reference proteome</keyword>
<organism evidence="9 10">
    <name type="scientific">Rubus argutus</name>
    <name type="common">Southern blackberry</name>
    <dbReference type="NCBI Taxonomy" id="59490"/>
    <lineage>
        <taxon>Eukaryota</taxon>
        <taxon>Viridiplantae</taxon>
        <taxon>Streptophyta</taxon>
        <taxon>Embryophyta</taxon>
        <taxon>Tracheophyta</taxon>
        <taxon>Spermatophyta</taxon>
        <taxon>Magnoliopsida</taxon>
        <taxon>eudicotyledons</taxon>
        <taxon>Gunneridae</taxon>
        <taxon>Pentapetalae</taxon>
        <taxon>rosids</taxon>
        <taxon>fabids</taxon>
        <taxon>Rosales</taxon>
        <taxon>Rosaceae</taxon>
        <taxon>Rosoideae</taxon>
        <taxon>Rosoideae incertae sedis</taxon>
        <taxon>Rubus</taxon>
    </lineage>
</organism>
<evidence type="ECO:0000256" key="5">
    <source>
        <dbReference type="ARBA" id="ARBA00022801"/>
    </source>
</evidence>
<evidence type="ECO:0000313" key="10">
    <source>
        <dbReference type="Proteomes" id="UP001457282"/>
    </source>
</evidence>
<evidence type="ECO:0000313" key="9">
    <source>
        <dbReference type="EMBL" id="KAK9937350.1"/>
    </source>
</evidence>
<dbReference type="GO" id="GO:0071555">
    <property type="term" value="P:cell wall organization"/>
    <property type="evidence" value="ECO:0007669"/>
    <property type="project" value="UniProtKB-KW"/>
</dbReference>
<name>A0AAW1XN89_RUBAR</name>
<dbReference type="AlphaFoldDB" id="A0AAW1XN89"/>
<protein>
    <submittedName>
        <fullName evidence="9">Uncharacterized protein</fullName>
    </submittedName>
</protein>